<feature type="domain" description="VWFA" evidence="2">
    <location>
        <begin position="738"/>
        <end position="916"/>
    </location>
</feature>
<reference evidence="3 4" key="1">
    <citation type="submission" date="2014-06" db="EMBL/GenBank/DDBJ databases">
        <authorList>
            <person name="Swart Estienne"/>
        </authorList>
    </citation>
    <scope>NUCLEOTIDE SEQUENCE [LARGE SCALE GENOMIC DNA]</scope>
    <source>
        <strain evidence="3 4">130c</strain>
    </source>
</reference>
<keyword evidence="1" id="KW-0812">Transmembrane</keyword>
<dbReference type="InterPro" id="IPR036465">
    <property type="entry name" value="vWFA_dom_sf"/>
</dbReference>
<feature type="transmembrane region" description="Helical" evidence="1">
    <location>
        <begin position="360"/>
        <end position="383"/>
    </location>
</feature>
<dbReference type="InParanoid" id="A0A078AMX4"/>
<dbReference type="InterPro" id="IPR002035">
    <property type="entry name" value="VWF_A"/>
</dbReference>
<dbReference type="Pfam" id="PF00092">
    <property type="entry name" value="VWA"/>
    <property type="match status" value="1"/>
</dbReference>
<dbReference type="OrthoDB" id="298642at2759"/>
<evidence type="ECO:0000313" key="3">
    <source>
        <dbReference type="EMBL" id="CDW83509.1"/>
    </source>
</evidence>
<dbReference type="Gene3D" id="3.30.450.20">
    <property type="entry name" value="PAS domain"/>
    <property type="match status" value="1"/>
</dbReference>
<organism evidence="3 4">
    <name type="scientific">Stylonychia lemnae</name>
    <name type="common">Ciliate</name>
    <dbReference type="NCBI Taxonomy" id="5949"/>
    <lineage>
        <taxon>Eukaryota</taxon>
        <taxon>Sar</taxon>
        <taxon>Alveolata</taxon>
        <taxon>Ciliophora</taxon>
        <taxon>Intramacronucleata</taxon>
        <taxon>Spirotrichea</taxon>
        <taxon>Stichotrichia</taxon>
        <taxon>Sporadotrichida</taxon>
        <taxon>Oxytrichidae</taxon>
        <taxon>Stylonychinae</taxon>
        <taxon>Stylonychia</taxon>
    </lineage>
</organism>
<keyword evidence="4" id="KW-1185">Reference proteome</keyword>
<proteinExistence type="predicted"/>
<accession>A0A078AMX4</accession>
<dbReference type="InterPro" id="IPR029151">
    <property type="entry name" value="Sensor-like_sf"/>
</dbReference>
<evidence type="ECO:0000313" key="4">
    <source>
        <dbReference type="Proteomes" id="UP000039865"/>
    </source>
</evidence>
<evidence type="ECO:0000259" key="2">
    <source>
        <dbReference type="PROSITE" id="PS50234"/>
    </source>
</evidence>
<dbReference type="AlphaFoldDB" id="A0A078AMX4"/>
<dbReference type="SUPFAM" id="SSF53300">
    <property type="entry name" value="vWA-like"/>
    <property type="match status" value="1"/>
</dbReference>
<keyword evidence="1" id="KW-0472">Membrane</keyword>
<dbReference type="Pfam" id="PF22673">
    <property type="entry name" value="MCP-like_PDC_1"/>
    <property type="match status" value="1"/>
</dbReference>
<keyword evidence="1" id="KW-1133">Transmembrane helix</keyword>
<name>A0A078AMX4_STYLE</name>
<evidence type="ECO:0000256" key="1">
    <source>
        <dbReference type="SAM" id="Phobius"/>
    </source>
</evidence>
<dbReference type="Proteomes" id="UP000039865">
    <property type="component" value="Unassembled WGS sequence"/>
</dbReference>
<dbReference type="Gene3D" id="3.40.50.410">
    <property type="entry name" value="von Willebrand factor, type A domain"/>
    <property type="match status" value="1"/>
</dbReference>
<dbReference type="PROSITE" id="PS50234">
    <property type="entry name" value="VWFA"/>
    <property type="match status" value="1"/>
</dbReference>
<gene>
    <name evidence="3" type="primary">Contig13259.g14145</name>
    <name evidence="3" type="ORF">STYLEM_12557</name>
</gene>
<sequence length="933" mass="109044">MVLYVYFFNISKNDVILNLLFQSEEHMSPIAMMKASQIQNVIQISINHLNSISHYYTLIGNGSLTQTNPDQARKWYWNRNVVQENFSGFKKYMTQVSPQRWESILNSSWSWNNNKEYLRFQDLPSLEKQVLSMASTTDTIIQPIYKSSKGQYTLIYSIFSDGIISEYPYITYQPEEENPLLLQPYPIQVKDFSSKQNKLRNQVKVDDSIKDSKDIYNDNKKRPTLQALDCQNLNSLSDYEPRCSSYYINAQENPEKTVFSSPYIDILLNNVCITLSKFFKLNKSVEGVVAMDLDMNWLNNVSILDYKYRGQDMLIAICPINLILDSDTNKTEHVFSIGIAMKSDDVTTQIKSLTIISDRVITILCILGALVILTLITAAIVAYETSHYIIRPLRMLNSKMREIINAKQEIELINEEETSKELTDLYDVFKNLISAKKFENNDFIQKSDALAVIDLAEACNMFDCQNYKAAGICYNNIANIQFKNEKYSQAAENFFNAIEQAMICLKLKTPQEVYARQDRTLSREQYSNLIDPETPSLEQKIYYEKVFAHRTYQYSMCLYKELRYKNSSLNDPNLTWNKVDAWLRQSIQRYQGIKQDDSAQPLFIDLIKKITISRAYSNIHNNKLLTAEKLLDCAQLMISFIEKGRLHIITEEREEAPVIPIEILRQKYLMHAGLLYTALNQDKVAAGMFTRCLRSGQIYDPRIRRECVLQLQLIFERHNQYSPSLDKMIESFNHKNKDVVFLVNVEQSMEPHTLKFQAHLDYIFEKGLEQRDRISLITCSKNCRRLFSLVHKEKNYVQLKNLITRIKTNQQTIPCLLKGVKEAVKEFLDQDHEFFQDRNKLIICMTNHLSEADLQEDYFNDIEYLLNEFECTLIVFGYGLNNKEKKYFRKLCLSTQEGRLLIDPDLYQIEELFISLSNYKFESNKTFILETFN</sequence>
<dbReference type="EMBL" id="CCKQ01011908">
    <property type="protein sequence ID" value="CDW83509.1"/>
    <property type="molecule type" value="Genomic_DNA"/>
</dbReference>
<protein>
    <recommendedName>
        <fullName evidence="2">VWFA domain-containing protein</fullName>
    </recommendedName>
</protein>
<dbReference type="SUPFAM" id="SSF103190">
    <property type="entry name" value="Sensory domain-like"/>
    <property type="match status" value="1"/>
</dbReference>